<evidence type="ECO:0000256" key="2">
    <source>
        <dbReference type="SAM" id="SignalP"/>
    </source>
</evidence>
<evidence type="ECO:0000313" key="3">
    <source>
        <dbReference type="EMBL" id="PQJ14883.1"/>
    </source>
</evidence>
<dbReference type="InterPro" id="IPR019861">
    <property type="entry name" value="PorP/SprF_Bacteroidetes"/>
</dbReference>
<keyword evidence="2" id="KW-0732">Signal</keyword>
<dbReference type="RefSeq" id="WP_105000524.1">
    <property type="nucleotide sequence ID" value="NZ_MQVX01000001.1"/>
</dbReference>
<dbReference type="Proteomes" id="UP000239366">
    <property type="component" value="Unassembled WGS sequence"/>
</dbReference>
<feature type="chain" id="PRO_5015748583" description="Type IX secretion system membrane protein PorP/SprF" evidence="2">
    <location>
        <begin position="22"/>
        <end position="463"/>
    </location>
</feature>
<reference evidence="4" key="1">
    <citation type="submission" date="2016-11" db="EMBL/GenBank/DDBJ databases">
        <title>Trade-off between light-utilization and light-protection in marine flavobacteria.</title>
        <authorList>
            <person name="Kumagai Y."/>
            <person name="Yoshizawa S."/>
            <person name="Kogure K."/>
        </authorList>
    </citation>
    <scope>NUCLEOTIDE SEQUENCE [LARGE SCALE GENOMIC DNA]</scope>
    <source>
        <strain evidence="4">SG-18</strain>
    </source>
</reference>
<dbReference type="OrthoDB" id="1393025at2"/>
<dbReference type="AlphaFoldDB" id="A0A2S7T4P3"/>
<dbReference type="NCBIfam" id="TIGR03519">
    <property type="entry name" value="T9SS_PorP_fam"/>
    <property type="match status" value="1"/>
</dbReference>
<keyword evidence="1" id="KW-0175">Coiled coil</keyword>
<dbReference type="EMBL" id="MQVX01000001">
    <property type="protein sequence ID" value="PQJ14883.1"/>
    <property type="molecule type" value="Genomic_DNA"/>
</dbReference>
<organism evidence="3 4">
    <name type="scientific">Aureicoccus marinus</name>
    <dbReference type="NCBI Taxonomy" id="754435"/>
    <lineage>
        <taxon>Bacteria</taxon>
        <taxon>Pseudomonadati</taxon>
        <taxon>Bacteroidota</taxon>
        <taxon>Flavobacteriia</taxon>
        <taxon>Flavobacteriales</taxon>
        <taxon>Flavobacteriaceae</taxon>
        <taxon>Aureicoccus</taxon>
    </lineage>
</organism>
<comment type="caution">
    <text evidence="3">The sequence shown here is derived from an EMBL/GenBank/DDBJ whole genome shotgun (WGS) entry which is preliminary data.</text>
</comment>
<proteinExistence type="predicted"/>
<evidence type="ECO:0000313" key="4">
    <source>
        <dbReference type="Proteomes" id="UP000239366"/>
    </source>
</evidence>
<evidence type="ECO:0000256" key="1">
    <source>
        <dbReference type="SAM" id="Coils"/>
    </source>
</evidence>
<gene>
    <name evidence="3" type="ORF">BST99_03250</name>
</gene>
<protein>
    <recommendedName>
        <fullName evidence="5">Type IX secretion system membrane protein PorP/SprF</fullName>
    </recommendedName>
</protein>
<evidence type="ECO:0008006" key="5">
    <source>
        <dbReference type="Google" id="ProtNLM"/>
    </source>
</evidence>
<dbReference type="Pfam" id="PF11751">
    <property type="entry name" value="PorP_SprF"/>
    <property type="match status" value="1"/>
</dbReference>
<accession>A0A2S7T4P3</accession>
<sequence>MKKTFVAFCALFLLVSSFSFAQGLDLPTDFRQHNITQFNASLFNPAYSIDRDDPASLSVWSRWQWQMIDADFTTLYANYSQQLGERASFGVGFLQHSTGVFVNRGGVLNFAYAFPLGGNSQLILATNIIGSHKELDDEEDRFVPTAALDIPALEATTGLVFAINPGIRLKLNRFDLALSSEMAYDYNFETEARETTDMQRIFAGAMSYEFPLGGNGAILRPLAYARYSEVMDVSYGGTLLFSTPKFWLQGGYNDFYGASGGAGVTLFGKWSVGGLVEFGLDSPVSDADPTIELVTSYRFGPRKARAKKEEAEDQDELDRIARAEEEARKREEERQKAIAKQDSIYKTRLAEQRRLDSIARAQRDAEELNLRTGEKYEEVTNADGLAPGYYLIANVFATQKYFERFMTRLQRDGLDPKSFYRGLNGYNYVYLDRFNTLSEAREARDTQYFGRYFGETWIFRVRQ</sequence>
<keyword evidence="4" id="KW-1185">Reference proteome</keyword>
<name>A0A2S7T4P3_9FLAO</name>
<feature type="coiled-coil region" evidence="1">
    <location>
        <begin position="306"/>
        <end position="342"/>
    </location>
</feature>
<feature type="signal peptide" evidence="2">
    <location>
        <begin position="1"/>
        <end position="21"/>
    </location>
</feature>